<name>A0ACB9K338_9ASTR</name>
<keyword evidence="2" id="KW-1185">Reference proteome</keyword>
<sequence>MVWDTNTFIPASTFLALAGMKKKQRDTVRSMGFGKLLSFKVDGIPSKLGHYVVDMFDTKKMEINLGAVQIKVNKESVHQLLGIPNSGINLFLMARQKKQDSVCEEWKRRNRGKVVSPTEITERIIESNDAME</sequence>
<evidence type="ECO:0000313" key="2">
    <source>
        <dbReference type="Proteomes" id="UP001056120"/>
    </source>
</evidence>
<accession>A0ACB9K338</accession>
<organism evidence="1 2">
    <name type="scientific">Smallanthus sonchifolius</name>
    <dbReference type="NCBI Taxonomy" id="185202"/>
    <lineage>
        <taxon>Eukaryota</taxon>
        <taxon>Viridiplantae</taxon>
        <taxon>Streptophyta</taxon>
        <taxon>Embryophyta</taxon>
        <taxon>Tracheophyta</taxon>
        <taxon>Spermatophyta</taxon>
        <taxon>Magnoliopsida</taxon>
        <taxon>eudicotyledons</taxon>
        <taxon>Gunneridae</taxon>
        <taxon>Pentapetalae</taxon>
        <taxon>asterids</taxon>
        <taxon>campanulids</taxon>
        <taxon>Asterales</taxon>
        <taxon>Asteraceae</taxon>
        <taxon>Asteroideae</taxon>
        <taxon>Heliantheae alliance</taxon>
        <taxon>Millerieae</taxon>
        <taxon>Smallanthus</taxon>
    </lineage>
</organism>
<reference evidence="2" key="1">
    <citation type="journal article" date="2022" name="Mol. Ecol. Resour.">
        <title>The genomes of chicory, endive, great burdock and yacon provide insights into Asteraceae palaeo-polyploidization history and plant inulin production.</title>
        <authorList>
            <person name="Fan W."/>
            <person name="Wang S."/>
            <person name="Wang H."/>
            <person name="Wang A."/>
            <person name="Jiang F."/>
            <person name="Liu H."/>
            <person name="Zhao H."/>
            <person name="Xu D."/>
            <person name="Zhang Y."/>
        </authorList>
    </citation>
    <scope>NUCLEOTIDE SEQUENCE [LARGE SCALE GENOMIC DNA]</scope>
    <source>
        <strain evidence="2">cv. Yunnan</strain>
    </source>
</reference>
<comment type="caution">
    <text evidence="1">The sequence shown here is derived from an EMBL/GenBank/DDBJ whole genome shotgun (WGS) entry which is preliminary data.</text>
</comment>
<protein>
    <submittedName>
        <fullName evidence="1">Uncharacterized protein</fullName>
    </submittedName>
</protein>
<proteinExistence type="predicted"/>
<dbReference type="EMBL" id="CM042018">
    <property type="protein sequence ID" value="KAI3826693.1"/>
    <property type="molecule type" value="Genomic_DNA"/>
</dbReference>
<dbReference type="Proteomes" id="UP001056120">
    <property type="component" value="Linkage Group LG01"/>
</dbReference>
<evidence type="ECO:0000313" key="1">
    <source>
        <dbReference type="EMBL" id="KAI3826693.1"/>
    </source>
</evidence>
<reference evidence="1 2" key="2">
    <citation type="journal article" date="2022" name="Mol. Ecol. Resour.">
        <title>The genomes of chicory, endive, great burdock and yacon provide insights into Asteraceae paleo-polyploidization history and plant inulin production.</title>
        <authorList>
            <person name="Fan W."/>
            <person name="Wang S."/>
            <person name="Wang H."/>
            <person name="Wang A."/>
            <person name="Jiang F."/>
            <person name="Liu H."/>
            <person name="Zhao H."/>
            <person name="Xu D."/>
            <person name="Zhang Y."/>
        </authorList>
    </citation>
    <scope>NUCLEOTIDE SEQUENCE [LARGE SCALE GENOMIC DNA]</scope>
    <source>
        <strain evidence="2">cv. Yunnan</strain>
        <tissue evidence="1">Leaves</tissue>
    </source>
</reference>
<gene>
    <name evidence="1" type="ORF">L1987_00745</name>
</gene>